<protein>
    <submittedName>
        <fullName evidence="1">Uncharacterized protein</fullName>
    </submittedName>
</protein>
<reference evidence="1" key="2">
    <citation type="submission" date="2024-10" db="UniProtKB">
        <authorList>
            <consortium name="EnsemblProtists"/>
        </authorList>
    </citation>
    <scope>IDENTIFICATION</scope>
</reference>
<evidence type="ECO:0000313" key="1">
    <source>
        <dbReference type="EnsemblProtists" id="EOD09262"/>
    </source>
</evidence>
<dbReference type="AlphaFoldDB" id="A0A0D3IDC7"/>
<dbReference type="PaxDb" id="2903-EOD04707"/>
<dbReference type="Proteomes" id="UP000013827">
    <property type="component" value="Unassembled WGS sequence"/>
</dbReference>
<dbReference type="RefSeq" id="XP_005757136.1">
    <property type="nucleotide sequence ID" value="XM_005757079.1"/>
</dbReference>
<dbReference type="HOGENOM" id="CLU_1780943_0_0_1"/>
<evidence type="ECO:0000313" key="2">
    <source>
        <dbReference type="Proteomes" id="UP000013827"/>
    </source>
</evidence>
<proteinExistence type="predicted"/>
<dbReference type="EnsemblProtists" id="EOD09262">
    <property type="protein sequence ID" value="EOD09262"/>
    <property type="gene ID" value="EMIHUDRAFT_216640"/>
</dbReference>
<name>A0A0D3IDC7_EMIH1</name>
<reference evidence="2" key="1">
    <citation type="journal article" date="2013" name="Nature">
        <title>Pan genome of the phytoplankton Emiliania underpins its global distribution.</title>
        <authorList>
            <person name="Read B.A."/>
            <person name="Kegel J."/>
            <person name="Klute M.J."/>
            <person name="Kuo A."/>
            <person name="Lefebvre S.C."/>
            <person name="Maumus F."/>
            <person name="Mayer C."/>
            <person name="Miller J."/>
            <person name="Monier A."/>
            <person name="Salamov A."/>
            <person name="Young J."/>
            <person name="Aguilar M."/>
            <person name="Claverie J.M."/>
            <person name="Frickenhaus S."/>
            <person name="Gonzalez K."/>
            <person name="Herman E.K."/>
            <person name="Lin Y.C."/>
            <person name="Napier J."/>
            <person name="Ogata H."/>
            <person name="Sarno A.F."/>
            <person name="Shmutz J."/>
            <person name="Schroeder D."/>
            <person name="de Vargas C."/>
            <person name="Verret F."/>
            <person name="von Dassow P."/>
            <person name="Valentin K."/>
            <person name="Van de Peer Y."/>
            <person name="Wheeler G."/>
            <person name="Dacks J.B."/>
            <person name="Delwiche C.F."/>
            <person name="Dyhrman S.T."/>
            <person name="Glockner G."/>
            <person name="John U."/>
            <person name="Richards T."/>
            <person name="Worden A.Z."/>
            <person name="Zhang X."/>
            <person name="Grigoriev I.V."/>
            <person name="Allen A.E."/>
            <person name="Bidle K."/>
            <person name="Borodovsky M."/>
            <person name="Bowler C."/>
            <person name="Brownlee C."/>
            <person name="Cock J.M."/>
            <person name="Elias M."/>
            <person name="Gladyshev V.N."/>
            <person name="Groth M."/>
            <person name="Guda C."/>
            <person name="Hadaegh A."/>
            <person name="Iglesias-Rodriguez M.D."/>
            <person name="Jenkins J."/>
            <person name="Jones B.M."/>
            <person name="Lawson T."/>
            <person name="Leese F."/>
            <person name="Lindquist E."/>
            <person name="Lobanov A."/>
            <person name="Lomsadze A."/>
            <person name="Malik S.B."/>
            <person name="Marsh M.E."/>
            <person name="Mackinder L."/>
            <person name="Mock T."/>
            <person name="Mueller-Roeber B."/>
            <person name="Pagarete A."/>
            <person name="Parker M."/>
            <person name="Probert I."/>
            <person name="Quesneville H."/>
            <person name="Raines C."/>
            <person name="Rensing S.A."/>
            <person name="Riano-Pachon D.M."/>
            <person name="Richier S."/>
            <person name="Rokitta S."/>
            <person name="Shiraiwa Y."/>
            <person name="Soanes D.M."/>
            <person name="van der Giezen M."/>
            <person name="Wahlund T.M."/>
            <person name="Williams B."/>
            <person name="Wilson W."/>
            <person name="Wolfe G."/>
            <person name="Wurch L.L."/>
        </authorList>
    </citation>
    <scope>NUCLEOTIDE SEQUENCE</scope>
</reference>
<dbReference type="RefSeq" id="XP_005761691.1">
    <property type="nucleotide sequence ID" value="XM_005761634.1"/>
</dbReference>
<dbReference type="KEGG" id="ehx:EMIHUDRAFT_216640"/>
<accession>A0A0D3IDC7</accession>
<dbReference type="GeneID" id="17255358"/>
<organism evidence="1 2">
    <name type="scientific">Emiliania huxleyi (strain CCMP1516)</name>
    <dbReference type="NCBI Taxonomy" id="280463"/>
    <lineage>
        <taxon>Eukaryota</taxon>
        <taxon>Haptista</taxon>
        <taxon>Haptophyta</taxon>
        <taxon>Prymnesiophyceae</taxon>
        <taxon>Isochrysidales</taxon>
        <taxon>Noelaerhabdaceae</taxon>
        <taxon>Emiliania</taxon>
    </lineage>
</organism>
<sequence length="146" mass="15958">MAFPWLEKENSTYTAALNKAFRQIRAREVLSKHAPPPVSSPWKGLHHTVQLGGDGLSPKPVFQRSARGLAPVDAAARRDRDEATLEAAASELKAPQAADVRFVVRDWVLYALEGGGGGWADRAVPSADIFPPVEFERNANGALWRM</sequence>
<dbReference type="GeneID" id="17250880"/>
<keyword evidence="2" id="KW-1185">Reference proteome</keyword>
<dbReference type="KEGG" id="ehx:EMIHUDRAFT_220837"/>
<dbReference type="EnsemblProtists" id="EOD04707">
    <property type="protein sequence ID" value="EOD04707"/>
    <property type="gene ID" value="EMIHUDRAFT_220837"/>
</dbReference>